<evidence type="ECO:0000313" key="3">
    <source>
        <dbReference type="Proteomes" id="UP001198983"/>
    </source>
</evidence>
<dbReference type="AlphaFoldDB" id="A0AAX2ZJE3"/>
<evidence type="ECO:0000259" key="1">
    <source>
        <dbReference type="Pfam" id="PF12654"/>
    </source>
</evidence>
<proteinExistence type="predicted"/>
<dbReference type="RefSeq" id="WP_228417263.1">
    <property type="nucleotide sequence ID" value="NZ_CP081135.1"/>
</dbReference>
<accession>A0AAX2ZJE3</accession>
<keyword evidence="3" id="KW-1185">Reference proteome</keyword>
<organism evidence="2 3">
    <name type="scientific">Terrisporobacter hibernicus</name>
    <dbReference type="NCBI Taxonomy" id="2813371"/>
    <lineage>
        <taxon>Bacteria</taxon>
        <taxon>Bacillati</taxon>
        <taxon>Bacillota</taxon>
        <taxon>Clostridia</taxon>
        <taxon>Peptostreptococcales</taxon>
        <taxon>Peptostreptococcaceae</taxon>
        <taxon>Terrisporobacter</taxon>
    </lineage>
</organism>
<name>A0AAX2ZJE3_9FIRM</name>
<dbReference type="EMBL" id="CP081135">
    <property type="protein sequence ID" value="UEL49443.1"/>
    <property type="molecule type" value="Genomic_DNA"/>
</dbReference>
<gene>
    <name evidence="2" type="ORF">JW646_08355</name>
</gene>
<protein>
    <submittedName>
        <fullName evidence="2">DUF3786 domain-containing protein</fullName>
    </submittedName>
</protein>
<reference evidence="2 3" key="1">
    <citation type="journal article" date="2023" name="Int. J. Syst. Evol. Microbiol.">
        <title>Terrisporobacter hibernicus sp. nov., isolated from bovine faeces in Northern Ireland.</title>
        <authorList>
            <person name="Mitchell M."/>
            <person name="Nguyen S.V."/>
            <person name="Connor M."/>
            <person name="Fairley D.J."/>
            <person name="Donoghue O."/>
            <person name="Marshall H."/>
            <person name="Koolman L."/>
            <person name="McMullan G."/>
            <person name="Schaffer K.E."/>
            <person name="McGrath J.W."/>
            <person name="Fanning S."/>
        </authorList>
    </citation>
    <scope>NUCLEOTIDE SEQUENCE [LARGE SCALE GENOMIC DNA]</scope>
    <source>
        <strain evidence="2 3">MCA3</strain>
    </source>
</reference>
<dbReference type="KEGG" id="tem:JW646_08355"/>
<sequence>MESNYKVAYYNEWKTLQKRDFKNVEEIRNVTYDEDKKEFYIKVFNREYILNCNDETIRRSDDNQIPSVETGVMILNYLSFTENNIDKTNKWVSLKEIPNGGMMFYPAFYKSSIVSLINTFGYDSSKLRKCGENLGGKEIKMGDVAFEFEVFPKVFCRVVIWEGDDEISPSATLLFDSSVQYMMHVESIIGLGGYVINKIINEIGRD</sequence>
<feature type="domain" description="DUF3786" evidence="1">
    <location>
        <begin position="20"/>
        <end position="197"/>
    </location>
</feature>
<dbReference type="Pfam" id="PF12654">
    <property type="entry name" value="DUF3786"/>
    <property type="match status" value="1"/>
</dbReference>
<dbReference type="InterPro" id="IPR024264">
    <property type="entry name" value="DUF3786"/>
</dbReference>
<evidence type="ECO:0000313" key="2">
    <source>
        <dbReference type="EMBL" id="UEL49443.1"/>
    </source>
</evidence>
<dbReference type="Proteomes" id="UP001198983">
    <property type="component" value="Chromosome"/>
</dbReference>